<dbReference type="AlphaFoldDB" id="A0A915DX22"/>
<evidence type="ECO:0000313" key="2">
    <source>
        <dbReference type="WBParaSite" id="jg24092"/>
    </source>
</evidence>
<name>A0A915DX22_9BILA</name>
<accession>A0A915DX22</accession>
<proteinExistence type="predicted"/>
<sequence length="71" mass="7889">MIPEAAHKNEKNTHMENYVTHLLLCNGRNGPSERSSRPQFGDRCLAGNCDTEVIVVEEEPVPPVTREKATA</sequence>
<organism evidence="1 2">
    <name type="scientific">Ditylenchus dipsaci</name>
    <dbReference type="NCBI Taxonomy" id="166011"/>
    <lineage>
        <taxon>Eukaryota</taxon>
        <taxon>Metazoa</taxon>
        <taxon>Ecdysozoa</taxon>
        <taxon>Nematoda</taxon>
        <taxon>Chromadorea</taxon>
        <taxon>Rhabditida</taxon>
        <taxon>Tylenchina</taxon>
        <taxon>Tylenchomorpha</taxon>
        <taxon>Sphaerularioidea</taxon>
        <taxon>Anguinidae</taxon>
        <taxon>Anguininae</taxon>
        <taxon>Ditylenchus</taxon>
    </lineage>
</organism>
<protein>
    <submittedName>
        <fullName evidence="2">Uncharacterized protein</fullName>
    </submittedName>
</protein>
<dbReference type="WBParaSite" id="jg24092">
    <property type="protein sequence ID" value="jg24092"/>
    <property type="gene ID" value="jg24092"/>
</dbReference>
<reference evidence="2" key="1">
    <citation type="submission" date="2022-11" db="UniProtKB">
        <authorList>
            <consortium name="WormBaseParasite"/>
        </authorList>
    </citation>
    <scope>IDENTIFICATION</scope>
</reference>
<dbReference type="Proteomes" id="UP000887574">
    <property type="component" value="Unplaced"/>
</dbReference>
<keyword evidence="1" id="KW-1185">Reference proteome</keyword>
<evidence type="ECO:0000313" key="1">
    <source>
        <dbReference type="Proteomes" id="UP000887574"/>
    </source>
</evidence>